<name>A0ABP0FLK0_CLALP</name>
<keyword evidence="3 5" id="KW-0720">Serine protease</keyword>
<dbReference type="PROSITE" id="PS00135">
    <property type="entry name" value="TRYPSIN_SER"/>
    <property type="match status" value="1"/>
</dbReference>
<evidence type="ECO:0000256" key="6">
    <source>
        <dbReference type="SAM" id="SignalP"/>
    </source>
</evidence>
<dbReference type="PROSITE" id="PS00134">
    <property type="entry name" value="TRYPSIN_HIS"/>
    <property type="match status" value="1"/>
</dbReference>
<protein>
    <recommendedName>
        <fullName evidence="7">Peptidase S1 domain-containing protein</fullName>
    </recommendedName>
</protein>
<dbReference type="Pfam" id="PF00090">
    <property type="entry name" value="TSP_1"/>
    <property type="match status" value="7"/>
</dbReference>
<feature type="domain" description="Peptidase S1" evidence="7">
    <location>
        <begin position="520"/>
        <end position="772"/>
    </location>
</feature>
<dbReference type="Pfam" id="PF00089">
    <property type="entry name" value="Trypsin"/>
    <property type="match status" value="1"/>
</dbReference>
<dbReference type="PROSITE" id="PS50092">
    <property type="entry name" value="TSP1"/>
    <property type="match status" value="7"/>
</dbReference>
<reference evidence="8 9" key="1">
    <citation type="submission" date="2024-02" db="EMBL/GenBank/DDBJ databases">
        <authorList>
            <person name="Daric V."/>
            <person name="Darras S."/>
        </authorList>
    </citation>
    <scope>NUCLEOTIDE SEQUENCE [LARGE SCALE GENOMIC DNA]</scope>
</reference>
<keyword evidence="9" id="KW-1185">Reference proteome</keyword>
<keyword evidence="6" id="KW-0732">Signal</keyword>
<dbReference type="InterPro" id="IPR036383">
    <property type="entry name" value="TSP1_rpt_sf"/>
</dbReference>
<dbReference type="Gene3D" id="2.40.10.10">
    <property type="entry name" value="Trypsin-like serine proteases"/>
    <property type="match status" value="1"/>
</dbReference>
<dbReference type="CDD" id="cd00190">
    <property type="entry name" value="Tryp_SPc"/>
    <property type="match status" value="1"/>
</dbReference>
<evidence type="ECO:0000256" key="3">
    <source>
        <dbReference type="ARBA" id="ARBA00022825"/>
    </source>
</evidence>
<dbReference type="PANTHER" id="PTHR24264">
    <property type="entry name" value="TRYPSIN-RELATED"/>
    <property type="match status" value="1"/>
</dbReference>
<evidence type="ECO:0000313" key="8">
    <source>
        <dbReference type="EMBL" id="CAK8679339.1"/>
    </source>
</evidence>
<keyword evidence="2 5" id="KW-0378">Hydrolase</keyword>
<comment type="caution">
    <text evidence="8">The sequence shown here is derived from an EMBL/GenBank/DDBJ whole genome shotgun (WGS) entry which is preliminary data.</text>
</comment>
<dbReference type="InterPro" id="IPR009003">
    <property type="entry name" value="Peptidase_S1_PA"/>
</dbReference>
<evidence type="ECO:0000256" key="1">
    <source>
        <dbReference type="ARBA" id="ARBA00022670"/>
    </source>
</evidence>
<evidence type="ECO:0000256" key="2">
    <source>
        <dbReference type="ARBA" id="ARBA00022801"/>
    </source>
</evidence>
<dbReference type="SUPFAM" id="SSF82895">
    <property type="entry name" value="TSP-1 type 1 repeat"/>
    <property type="match status" value="7"/>
</dbReference>
<dbReference type="PANTHER" id="PTHR24264:SF46">
    <property type="entry name" value="COAGULATION FACTOR XII"/>
    <property type="match status" value="1"/>
</dbReference>
<proteinExistence type="predicted"/>
<dbReference type="InterPro" id="IPR001254">
    <property type="entry name" value="Trypsin_dom"/>
</dbReference>
<dbReference type="SMART" id="SM00209">
    <property type="entry name" value="TSP1"/>
    <property type="match status" value="7"/>
</dbReference>
<sequence>MRIVISMFVVFIVVGSTASHKNVNLKTNQIWTKIRNVGLIPFKKKQFLQIFPPVHRIQGRKLFSLRRKRSSEMSPQHTYTLLGWQDWTPCDVSDCGQVGRQYRTRTCLLNGEVAADQTACGEALMQVRKCEVSCEQPFEVDVTLSSNASEGWLEWSSWSECDVTCGSGMTYRRRHCNSSMSCRGPSDDQKRCLEDLMCPAWLNWEPWSSCSLTCGTGGVRLRKRKCARISSNHFNLSATDDILKQSLILNVEVPLTVLNNSHCHDGEEGSEEAEPCLEQLTCQSHWLPWTTWSSCSVSCGMGFSSTWRKCSGERFGGLCNGSSTKYRRCFAPPCWSHWSDYTKCSKTCGNTGGYMTRTRICTRTSDFLPQYLTCNGSSVERAACSAQECPEWAPWSRYTRCSLSCNGGTKTRSRRCLRGNCRGRSIDIISCNYQPCPYWSQWSSFSCCSVTCGNDGIKERTRVCRHSYGKSNSCDGKSSERRPCAMRPCNTSLPSVLDSFECGVRNNWNMERSGRPILRIFGGKTSRDQGWPWQASWQHRACHYCDWIHFCGATLIAPQWIITASHCTEESAYRVKHDDPGDTWSVVLGMRRLYQDGERFFVRRVFIHPDYEYDAVTRADIALMKLRRPVALTPEVRPVCLPHLMKPIPGETCFITGWGYTASPLSPNAQLSVDLLEAGIPIQRFEDCQRLSSYYSNFLDKKNHMCAGDPVIAASDSCTGDSGGPLVCSINNDEWYLGGVTSFGFTECGTKGHVGIYTPIINFEGWIRSTLDSYSHDSC</sequence>
<dbReference type="InterPro" id="IPR000884">
    <property type="entry name" value="TSP1_rpt"/>
</dbReference>
<dbReference type="InterPro" id="IPR018114">
    <property type="entry name" value="TRYPSIN_HIS"/>
</dbReference>
<feature type="chain" id="PRO_5045745914" description="Peptidase S1 domain-containing protein" evidence="6">
    <location>
        <begin position="20"/>
        <end position="779"/>
    </location>
</feature>
<dbReference type="Gene3D" id="2.20.100.10">
    <property type="entry name" value="Thrombospondin type-1 (TSP1) repeat"/>
    <property type="match status" value="7"/>
</dbReference>
<organism evidence="8 9">
    <name type="scientific">Clavelina lepadiformis</name>
    <name type="common">Light-bulb sea squirt</name>
    <name type="synonym">Ascidia lepadiformis</name>
    <dbReference type="NCBI Taxonomy" id="159417"/>
    <lineage>
        <taxon>Eukaryota</taxon>
        <taxon>Metazoa</taxon>
        <taxon>Chordata</taxon>
        <taxon>Tunicata</taxon>
        <taxon>Ascidiacea</taxon>
        <taxon>Aplousobranchia</taxon>
        <taxon>Clavelinidae</taxon>
        <taxon>Clavelina</taxon>
    </lineage>
</organism>
<evidence type="ECO:0000259" key="7">
    <source>
        <dbReference type="PROSITE" id="PS50240"/>
    </source>
</evidence>
<dbReference type="InterPro" id="IPR001314">
    <property type="entry name" value="Peptidase_S1A"/>
</dbReference>
<dbReference type="InterPro" id="IPR050127">
    <property type="entry name" value="Serine_Proteases_S1"/>
</dbReference>
<gene>
    <name evidence="8" type="ORF">CVLEPA_LOCUS9587</name>
</gene>
<feature type="signal peptide" evidence="6">
    <location>
        <begin position="1"/>
        <end position="19"/>
    </location>
</feature>
<dbReference type="SMART" id="SM00020">
    <property type="entry name" value="Tryp_SPc"/>
    <property type="match status" value="1"/>
</dbReference>
<dbReference type="InterPro" id="IPR033116">
    <property type="entry name" value="TRYPSIN_SER"/>
</dbReference>
<keyword evidence="4" id="KW-1015">Disulfide bond</keyword>
<evidence type="ECO:0000256" key="4">
    <source>
        <dbReference type="ARBA" id="ARBA00023157"/>
    </source>
</evidence>
<dbReference type="PRINTS" id="PR00722">
    <property type="entry name" value="CHYMOTRYPSIN"/>
</dbReference>
<evidence type="ECO:0000256" key="5">
    <source>
        <dbReference type="RuleBase" id="RU363034"/>
    </source>
</evidence>
<accession>A0ABP0FLK0</accession>
<dbReference type="EMBL" id="CAWYQH010000057">
    <property type="protein sequence ID" value="CAK8679339.1"/>
    <property type="molecule type" value="Genomic_DNA"/>
</dbReference>
<dbReference type="Proteomes" id="UP001642483">
    <property type="component" value="Unassembled WGS sequence"/>
</dbReference>
<dbReference type="SUPFAM" id="SSF50494">
    <property type="entry name" value="Trypsin-like serine proteases"/>
    <property type="match status" value="1"/>
</dbReference>
<dbReference type="InterPro" id="IPR043504">
    <property type="entry name" value="Peptidase_S1_PA_chymotrypsin"/>
</dbReference>
<dbReference type="PROSITE" id="PS50240">
    <property type="entry name" value="TRYPSIN_DOM"/>
    <property type="match status" value="1"/>
</dbReference>
<evidence type="ECO:0000313" key="9">
    <source>
        <dbReference type="Proteomes" id="UP001642483"/>
    </source>
</evidence>
<keyword evidence="1 5" id="KW-0645">Protease</keyword>